<sequence length="117" mass="13102">MELEEAEATQFLESLLGKTLHVTVPDGRLFTGRFQCTDRESNIILSTAFEYRMPPKASEKAAIDEVKATGQPRRADMTSRFVGLIVIPGKQIAKMEVEEKRDWPGSSGQPFSIRTKT</sequence>
<dbReference type="PANTHER" id="PTHR10701">
    <property type="entry name" value="SMALL NUCLEAR RIBONUCLEOPROTEIN-ASSOCIATED PROTEIN B AND N"/>
    <property type="match status" value="1"/>
</dbReference>
<organism evidence="4 5">
    <name type="scientific">Capronia epimyces CBS 606.96</name>
    <dbReference type="NCBI Taxonomy" id="1182542"/>
    <lineage>
        <taxon>Eukaryota</taxon>
        <taxon>Fungi</taxon>
        <taxon>Dikarya</taxon>
        <taxon>Ascomycota</taxon>
        <taxon>Pezizomycotina</taxon>
        <taxon>Eurotiomycetes</taxon>
        <taxon>Chaetothyriomycetidae</taxon>
        <taxon>Chaetothyriales</taxon>
        <taxon>Herpotrichiellaceae</taxon>
        <taxon>Capronia</taxon>
    </lineage>
</organism>
<name>W9XLN2_9EURO</name>
<feature type="domain" description="Sm" evidence="3">
    <location>
        <begin position="10"/>
        <end position="97"/>
    </location>
</feature>
<dbReference type="OrthoDB" id="368909at2759"/>
<evidence type="ECO:0000259" key="3">
    <source>
        <dbReference type="SMART" id="SM00651"/>
    </source>
</evidence>
<protein>
    <recommendedName>
        <fullName evidence="3">Sm domain-containing protein</fullName>
    </recommendedName>
</protein>
<dbReference type="InterPro" id="IPR034110">
    <property type="entry name" value="LSMD1_Sm"/>
</dbReference>
<dbReference type="HOGENOM" id="CLU_076902_4_0_1"/>
<dbReference type="InterPro" id="IPR010920">
    <property type="entry name" value="LSM_dom_sf"/>
</dbReference>
<keyword evidence="5" id="KW-1185">Reference proteome</keyword>
<dbReference type="InterPro" id="IPR001163">
    <property type="entry name" value="Sm_dom_euk/arc"/>
</dbReference>
<feature type="compositionally biased region" description="Polar residues" evidence="2">
    <location>
        <begin position="106"/>
        <end position="117"/>
    </location>
</feature>
<dbReference type="Proteomes" id="UP000019478">
    <property type="component" value="Unassembled WGS sequence"/>
</dbReference>
<comment type="subunit">
    <text evidence="1">Component of the heptameric LSM1-LSM7 complex, which consists of LSM1, LSM2, LSM3, LSM4, LSM5, LSM6 and LSM7. Component of the heptameric LSM2-LSM8 complex, which consists of LSM2, LSM3, LSM4, LSM5, LSM6, LSM7 and LSM8. The LSm subunits form a seven-membered ring structure with a doughnut shape.</text>
</comment>
<dbReference type="AlphaFoldDB" id="W9XLN2"/>
<evidence type="ECO:0000256" key="1">
    <source>
        <dbReference type="ARBA" id="ARBA00025892"/>
    </source>
</evidence>
<dbReference type="GeneID" id="19171810"/>
<evidence type="ECO:0000256" key="2">
    <source>
        <dbReference type="SAM" id="MobiDB-lite"/>
    </source>
</evidence>
<comment type="caution">
    <text evidence="4">The sequence shown here is derived from an EMBL/GenBank/DDBJ whole genome shotgun (WGS) entry which is preliminary data.</text>
</comment>
<dbReference type="Gene3D" id="2.30.30.100">
    <property type="match status" value="1"/>
</dbReference>
<dbReference type="SUPFAM" id="SSF50182">
    <property type="entry name" value="Sm-like ribonucleoproteins"/>
    <property type="match status" value="1"/>
</dbReference>
<dbReference type="Pfam" id="PF01423">
    <property type="entry name" value="LSM"/>
    <property type="match status" value="1"/>
</dbReference>
<dbReference type="SMART" id="SM00651">
    <property type="entry name" value="Sm"/>
    <property type="match status" value="1"/>
</dbReference>
<dbReference type="PANTHER" id="PTHR10701:SF5">
    <property type="entry name" value="N-ALPHA-ACETYLTRANSFERASE 38, NATC AUXILIARY SUBUNIT"/>
    <property type="match status" value="1"/>
</dbReference>
<dbReference type="CDD" id="cd06168">
    <property type="entry name" value="LSMD1"/>
    <property type="match status" value="1"/>
</dbReference>
<dbReference type="eggNOG" id="KOG3168">
    <property type="taxonomic scope" value="Eukaryota"/>
</dbReference>
<dbReference type="GO" id="GO:0031417">
    <property type="term" value="C:NatC complex"/>
    <property type="evidence" value="ECO:0007669"/>
    <property type="project" value="InterPro"/>
</dbReference>
<accession>W9XLN2</accession>
<dbReference type="RefSeq" id="XP_007736010.1">
    <property type="nucleotide sequence ID" value="XM_007737820.1"/>
</dbReference>
<evidence type="ECO:0000313" key="4">
    <source>
        <dbReference type="EMBL" id="EXJ81422.1"/>
    </source>
</evidence>
<feature type="region of interest" description="Disordered" evidence="2">
    <location>
        <begin position="98"/>
        <end position="117"/>
    </location>
</feature>
<gene>
    <name evidence="4" type="ORF">A1O3_07714</name>
</gene>
<dbReference type="STRING" id="1182542.W9XLN2"/>
<dbReference type="EMBL" id="AMGY01000006">
    <property type="protein sequence ID" value="EXJ81422.1"/>
    <property type="molecule type" value="Genomic_DNA"/>
</dbReference>
<evidence type="ECO:0000313" key="5">
    <source>
        <dbReference type="Proteomes" id="UP000019478"/>
    </source>
</evidence>
<reference evidence="4 5" key="1">
    <citation type="submission" date="2013-03" db="EMBL/GenBank/DDBJ databases">
        <title>The Genome Sequence of Capronia epimyces CBS 606.96.</title>
        <authorList>
            <consortium name="The Broad Institute Genomics Platform"/>
            <person name="Cuomo C."/>
            <person name="de Hoog S."/>
            <person name="Gorbushina A."/>
            <person name="Walker B."/>
            <person name="Young S.K."/>
            <person name="Zeng Q."/>
            <person name="Gargeya S."/>
            <person name="Fitzgerald M."/>
            <person name="Haas B."/>
            <person name="Abouelleil A."/>
            <person name="Allen A.W."/>
            <person name="Alvarado L."/>
            <person name="Arachchi H.M."/>
            <person name="Berlin A.M."/>
            <person name="Chapman S.B."/>
            <person name="Gainer-Dewar J."/>
            <person name="Goldberg J."/>
            <person name="Griggs A."/>
            <person name="Gujja S."/>
            <person name="Hansen M."/>
            <person name="Howarth C."/>
            <person name="Imamovic A."/>
            <person name="Ireland A."/>
            <person name="Larimer J."/>
            <person name="McCowan C."/>
            <person name="Murphy C."/>
            <person name="Pearson M."/>
            <person name="Poon T.W."/>
            <person name="Priest M."/>
            <person name="Roberts A."/>
            <person name="Saif S."/>
            <person name="Shea T."/>
            <person name="Sisk P."/>
            <person name="Sykes S."/>
            <person name="Wortman J."/>
            <person name="Nusbaum C."/>
            <person name="Birren B."/>
        </authorList>
    </citation>
    <scope>NUCLEOTIDE SEQUENCE [LARGE SCALE GENOMIC DNA]</scope>
    <source>
        <strain evidence="4 5">CBS 606.96</strain>
    </source>
</reference>
<proteinExistence type="predicted"/>
<dbReference type="InterPro" id="IPR050914">
    <property type="entry name" value="snRNP_SmB/NAA38-like"/>
</dbReference>